<name>A0A8S9YWG9_9TREM</name>
<evidence type="ECO:0000313" key="9">
    <source>
        <dbReference type="EMBL" id="KAF7259429.1"/>
    </source>
</evidence>
<dbReference type="InterPro" id="IPR004367">
    <property type="entry name" value="Cyclin_C-dom"/>
</dbReference>
<dbReference type="SMART" id="SM00385">
    <property type="entry name" value="CYCLIN"/>
    <property type="match status" value="1"/>
</dbReference>
<dbReference type="OrthoDB" id="6272950at2759"/>
<keyword evidence="3 5" id="KW-0195">Cyclin</keyword>
<protein>
    <submittedName>
        <fullName evidence="9">Uncharacterized protein</fullName>
    </submittedName>
</protein>
<dbReference type="AlphaFoldDB" id="A0A8S9YWG9"/>
<keyword evidence="1" id="KW-0132">Cell division</keyword>
<dbReference type="Gene3D" id="1.10.472.10">
    <property type="entry name" value="Cyclin-like"/>
    <property type="match status" value="2"/>
</dbReference>
<dbReference type="InterPro" id="IPR036915">
    <property type="entry name" value="Cyclin-like_sf"/>
</dbReference>
<evidence type="ECO:0000259" key="8">
    <source>
        <dbReference type="SMART" id="SM01332"/>
    </source>
</evidence>
<evidence type="ECO:0000256" key="6">
    <source>
        <dbReference type="SAM" id="MobiDB-lite"/>
    </source>
</evidence>
<comment type="similarity">
    <text evidence="5">Belongs to the cyclin family.</text>
</comment>
<dbReference type="InterPro" id="IPR013763">
    <property type="entry name" value="Cyclin-like_dom"/>
</dbReference>
<gene>
    <name evidence="9" type="ORF">EG68_03924</name>
</gene>
<dbReference type="InterPro" id="IPR006671">
    <property type="entry name" value="Cyclin_N"/>
</dbReference>
<dbReference type="Pfam" id="PF02984">
    <property type="entry name" value="Cyclin_C"/>
    <property type="match status" value="1"/>
</dbReference>
<keyword evidence="10" id="KW-1185">Reference proteome</keyword>
<dbReference type="Proteomes" id="UP000822476">
    <property type="component" value="Unassembled WGS sequence"/>
</dbReference>
<evidence type="ECO:0000256" key="3">
    <source>
        <dbReference type="ARBA" id="ARBA00023127"/>
    </source>
</evidence>
<evidence type="ECO:0000313" key="10">
    <source>
        <dbReference type="Proteomes" id="UP000822476"/>
    </source>
</evidence>
<evidence type="ECO:0000256" key="5">
    <source>
        <dbReference type="RuleBase" id="RU000383"/>
    </source>
</evidence>
<dbReference type="SMART" id="SM01332">
    <property type="entry name" value="Cyclin_C"/>
    <property type="match status" value="1"/>
</dbReference>
<comment type="caution">
    <text evidence="9">The sequence shown here is derived from an EMBL/GenBank/DDBJ whole genome shotgun (WGS) entry which is preliminary data.</text>
</comment>
<dbReference type="Pfam" id="PF00134">
    <property type="entry name" value="Cyclin_N"/>
    <property type="match status" value="1"/>
</dbReference>
<evidence type="ECO:0000259" key="7">
    <source>
        <dbReference type="SMART" id="SM00385"/>
    </source>
</evidence>
<proteinExistence type="inferred from homology"/>
<evidence type="ECO:0000256" key="4">
    <source>
        <dbReference type="ARBA" id="ARBA00023306"/>
    </source>
</evidence>
<feature type="region of interest" description="Disordered" evidence="6">
    <location>
        <begin position="50"/>
        <end position="134"/>
    </location>
</feature>
<feature type="domain" description="Cyclin C-terminal" evidence="8">
    <location>
        <begin position="460"/>
        <end position="610"/>
    </location>
</feature>
<feature type="domain" description="Cyclin-like" evidence="7">
    <location>
        <begin position="366"/>
        <end position="451"/>
    </location>
</feature>
<sequence length="635" mass="73070">MSVCLCRKLKTKSVRCLRRKRRPVLRHKLIHLFQNRSRLCAHLRSMGEEEEAQLPRIQSDPQAYPMPGWRRSSTRTSKPYPPTSDDDSKNVMVSSRRPSHHSWFKGRRQDVVSSTEYKHKRPSKADPDMPMNSKRRSTLIDIGKENIAVEPTRRRSFAISFRRGSSHGEAKQRQGLVEMKNQFARSREHNKDVNEKISTGEQIERVIGLEQLSLSDEIEVLDVRGSWLHKAHRTSVLVHTPVERRPKLYICESTCLLANMFYQPVTAYLEKDQSKRRPLSTITSQCTRLSNIKLPEDKIVSTRPESYVLWLPQSPVDECKLDEFHLNHARIFRYLYARDLQLTSYFNEQFLKQNGLTEEIRATLCDWMIKVQQYLKLRTETLHLAVSIADRYTWLRANMDPADYQLVGITALFVAAKFVERFAPSTTTLCYLTENSYKPRQVLEFERHLLHTLDFEVSIPLPHHFLTRASIACSDLTIAERGKLELICCYLFELSLTELSAVGVAASLRCAAAVRLVRQLLRMQRLRTATSSPDVFISPDNASVMDDWPETLTRSIGYEDTTQLRSMCLVYLRALMRFRAGGASCAEKYEAAFHKFSNRGYQCIAQSSTVQSCLYEVVESSLCSISMSSSTSQSS</sequence>
<keyword evidence="4" id="KW-0131">Cell cycle</keyword>
<keyword evidence="2" id="KW-0498">Mitosis</keyword>
<dbReference type="PANTHER" id="PTHR10177">
    <property type="entry name" value="CYCLINS"/>
    <property type="match status" value="1"/>
</dbReference>
<dbReference type="SUPFAM" id="SSF47954">
    <property type="entry name" value="Cyclin-like"/>
    <property type="match status" value="2"/>
</dbReference>
<reference evidence="9" key="1">
    <citation type="submission" date="2019-07" db="EMBL/GenBank/DDBJ databases">
        <title>Annotation for the trematode Paragonimus miyazaki's.</title>
        <authorList>
            <person name="Choi Y.-J."/>
        </authorList>
    </citation>
    <scope>NUCLEOTIDE SEQUENCE</scope>
    <source>
        <strain evidence="9">Japan</strain>
    </source>
</reference>
<dbReference type="EMBL" id="JTDE01001203">
    <property type="protein sequence ID" value="KAF7259429.1"/>
    <property type="molecule type" value="Genomic_DNA"/>
</dbReference>
<dbReference type="GO" id="GO:0051301">
    <property type="term" value="P:cell division"/>
    <property type="evidence" value="ECO:0007669"/>
    <property type="project" value="UniProtKB-KW"/>
</dbReference>
<dbReference type="InterPro" id="IPR039361">
    <property type="entry name" value="Cyclin"/>
</dbReference>
<evidence type="ECO:0000256" key="2">
    <source>
        <dbReference type="ARBA" id="ARBA00022776"/>
    </source>
</evidence>
<dbReference type="FunFam" id="1.10.472.10:FF:000001">
    <property type="entry name" value="G2/mitotic-specific cyclin"/>
    <property type="match status" value="1"/>
</dbReference>
<evidence type="ECO:0000256" key="1">
    <source>
        <dbReference type="ARBA" id="ARBA00022618"/>
    </source>
</evidence>
<feature type="compositionally biased region" description="Basic residues" evidence="6">
    <location>
        <begin position="97"/>
        <end position="106"/>
    </location>
</feature>
<accession>A0A8S9YWG9</accession>
<organism evidence="9 10">
    <name type="scientific">Paragonimus skrjabini miyazakii</name>
    <dbReference type="NCBI Taxonomy" id="59628"/>
    <lineage>
        <taxon>Eukaryota</taxon>
        <taxon>Metazoa</taxon>
        <taxon>Spiralia</taxon>
        <taxon>Lophotrochozoa</taxon>
        <taxon>Platyhelminthes</taxon>
        <taxon>Trematoda</taxon>
        <taxon>Digenea</taxon>
        <taxon>Plagiorchiida</taxon>
        <taxon>Troglotremata</taxon>
        <taxon>Troglotrematidae</taxon>
        <taxon>Paragonimus</taxon>
    </lineage>
</organism>